<accession>A0ABD5QJG1</accession>
<feature type="transmembrane region" description="Helical" evidence="1">
    <location>
        <begin position="124"/>
        <end position="147"/>
    </location>
</feature>
<dbReference type="RefSeq" id="WP_224828173.1">
    <property type="nucleotide sequence ID" value="NZ_JAIVEF010000004.1"/>
</dbReference>
<gene>
    <name evidence="2" type="ORF">ACFPFO_18735</name>
</gene>
<dbReference type="EMBL" id="JBHSJG010000054">
    <property type="protein sequence ID" value="MFC4989756.1"/>
    <property type="molecule type" value="Genomic_DNA"/>
</dbReference>
<keyword evidence="1" id="KW-0812">Transmembrane</keyword>
<protein>
    <submittedName>
        <fullName evidence="2">Uncharacterized protein</fullName>
    </submittedName>
</protein>
<name>A0ABD5QJG1_9EURY</name>
<keyword evidence="1" id="KW-1133">Transmembrane helix</keyword>
<comment type="caution">
    <text evidence="2">The sequence shown here is derived from an EMBL/GenBank/DDBJ whole genome shotgun (WGS) entry which is preliminary data.</text>
</comment>
<feature type="transmembrane region" description="Helical" evidence="1">
    <location>
        <begin position="92"/>
        <end position="118"/>
    </location>
</feature>
<evidence type="ECO:0000256" key="1">
    <source>
        <dbReference type="SAM" id="Phobius"/>
    </source>
</evidence>
<reference evidence="2 3" key="1">
    <citation type="journal article" date="2019" name="Int. J. Syst. Evol. Microbiol.">
        <title>The Global Catalogue of Microorganisms (GCM) 10K type strain sequencing project: providing services to taxonomists for standard genome sequencing and annotation.</title>
        <authorList>
            <consortium name="The Broad Institute Genomics Platform"/>
            <consortium name="The Broad Institute Genome Sequencing Center for Infectious Disease"/>
            <person name="Wu L."/>
            <person name="Ma J."/>
        </authorList>
    </citation>
    <scope>NUCLEOTIDE SEQUENCE [LARGE SCALE GENOMIC DNA]</scope>
    <source>
        <strain evidence="2 3">CGMCC 1.15824</strain>
    </source>
</reference>
<keyword evidence="1" id="KW-0472">Membrane</keyword>
<keyword evidence="3" id="KW-1185">Reference proteome</keyword>
<evidence type="ECO:0000313" key="3">
    <source>
        <dbReference type="Proteomes" id="UP001595925"/>
    </source>
</evidence>
<sequence>MAYSRHPFARDALVATVILAALYGLGAASQAAPLQLPAYLVVVGFDVLEVGFGAAPVYRISFALYLVGLGVVAAAAAAGIRRLARGREVSSLRLGAAGALAVVGTLSLAVAASVFLGTTQREPVAIAGTAGAVMLALAGWLGGLFAVPDRRSR</sequence>
<dbReference type="Proteomes" id="UP001595925">
    <property type="component" value="Unassembled WGS sequence"/>
</dbReference>
<evidence type="ECO:0000313" key="2">
    <source>
        <dbReference type="EMBL" id="MFC4989756.1"/>
    </source>
</evidence>
<feature type="transmembrane region" description="Helical" evidence="1">
    <location>
        <begin position="55"/>
        <end position="80"/>
    </location>
</feature>
<proteinExistence type="predicted"/>
<dbReference type="AlphaFoldDB" id="A0ABD5QJG1"/>
<organism evidence="2 3">
    <name type="scientific">Saliphagus infecundisoli</name>
    <dbReference type="NCBI Taxonomy" id="1849069"/>
    <lineage>
        <taxon>Archaea</taxon>
        <taxon>Methanobacteriati</taxon>
        <taxon>Methanobacteriota</taxon>
        <taxon>Stenosarchaea group</taxon>
        <taxon>Halobacteria</taxon>
        <taxon>Halobacteriales</taxon>
        <taxon>Natrialbaceae</taxon>
        <taxon>Saliphagus</taxon>
    </lineage>
</organism>